<sequence length="355" mass="40644">MTSKRGEGWKVEEEVNLCNSWVMISEDGAVGANQRLSKLWDRVATQFQVNDPTTTRTIKSMSNRMSLITKFCKCWNSAIQRAERNQPSGTNQQDVEYMAEQLYKSETGEKGWNFSHCWRILKKCQKFHALLTMSSSHQSRISQGSDGSPMCRGYQSTPPTDLNDTEGDEETPPFVGETPPFVEETPPFVISRPAGRDKQKAAKKKGKGVAEPSESYTAQLLDYGSELKERHASRAEYERKRMEFQEKKSKRDEERWNLEKREREQKWEVEKREREATLFRNNVDLLERDLSKLTPRKRQYYKTQQNIVLGYDQDDPNSVPNYSSNANQTGGGDESGGDESGGGGYGNYYSLLGDY</sequence>
<gene>
    <name evidence="3" type="ORF">LTRI10_LOCUS34322</name>
</gene>
<feature type="region of interest" description="Disordered" evidence="1">
    <location>
        <begin position="138"/>
        <end position="213"/>
    </location>
</feature>
<feature type="region of interest" description="Disordered" evidence="1">
    <location>
        <begin position="241"/>
        <end position="266"/>
    </location>
</feature>
<evidence type="ECO:0000259" key="2">
    <source>
        <dbReference type="Pfam" id="PF14303"/>
    </source>
</evidence>
<evidence type="ECO:0000256" key="1">
    <source>
        <dbReference type="SAM" id="MobiDB-lite"/>
    </source>
</evidence>
<keyword evidence="4" id="KW-1185">Reference proteome</keyword>
<dbReference type="PANTHER" id="PTHR45023:SF4">
    <property type="entry name" value="GLYCINE-RICH PROTEIN-RELATED"/>
    <property type="match status" value="1"/>
</dbReference>
<protein>
    <recommendedName>
        <fullName evidence="2">No apical meristem-associated C-terminal domain-containing protein</fullName>
    </recommendedName>
</protein>
<feature type="compositionally biased region" description="Gly residues" evidence="1">
    <location>
        <begin position="329"/>
        <end position="346"/>
    </location>
</feature>
<reference evidence="3 4" key="1">
    <citation type="submission" date="2024-04" db="EMBL/GenBank/DDBJ databases">
        <authorList>
            <person name="Fracassetti M."/>
        </authorList>
    </citation>
    <scope>NUCLEOTIDE SEQUENCE [LARGE SCALE GENOMIC DNA]</scope>
</reference>
<organism evidence="3 4">
    <name type="scientific">Linum trigynum</name>
    <dbReference type="NCBI Taxonomy" id="586398"/>
    <lineage>
        <taxon>Eukaryota</taxon>
        <taxon>Viridiplantae</taxon>
        <taxon>Streptophyta</taxon>
        <taxon>Embryophyta</taxon>
        <taxon>Tracheophyta</taxon>
        <taxon>Spermatophyta</taxon>
        <taxon>Magnoliopsida</taxon>
        <taxon>eudicotyledons</taxon>
        <taxon>Gunneridae</taxon>
        <taxon>Pentapetalae</taxon>
        <taxon>rosids</taxon>
        <taxon>fabids</taxon>
        <taxon>Malpighiales</taxon>
        <taxon>Linaceae</taxon>
        <taxon>Linum</taxon>
    </lineage>
</organism>
<feature type="region of interest" description="Disordered" evidence="1">
    <location>
        <begin position="309"/>
        <end position="355"/>
    </location>
</feature>
<dbReference type="AlphaFoldDB" id="A0AAV2F8I6"/>
<dbReference type="EMBL" id="OZ034819">
    <property type="protein sequence ID" value="CAL1393770.1"/>
    <property type="molecule type" value="Genomic_DNA"/>
</dbReference>
<dbReference type="PANTHER" id="PTHR45023">
    <property type="match status" value="1"/>
</dbReference>
<evidence type="ECO:0000313" key="4">
    <source>
        <dbReference type="Proteomes" id="UP001497516"/>
    </source>
</evidence>
<accession>A0AAV2F8I6</accession>
<feature type="compositionally biased region" description="Low complexity" evidence="1">
    <location>
        <begin position="177"/>
        <end position="189"/>
    </location>
</feature>
<proteinExistence type="predicted"/>
<dbReference type="Pfam" id="PF14303">
    <property type="entry name" value="NAM-associated"/>
    <property type="match status" value="1"/>
</dbReference>
<feature type="domain" description="No apical meristem-associated C-terminal" evidence="2">
    <location>
        <begin position="110"/>
        <end position="306"/>
    </location>
</feature>
<evidence type="ECO:0000313" key="3">
    <source>
        <dbReference type="EMBL" id="CAL1393770.1"/>
    </source>
</evidence>
<dbReference type="InterPro" id="IPR029466">
    <property type="entry name" value="NAM-associated_C"/>
</dbReference>
<name>A0AAV2F8I6_9ROSI</name>
<dbReference type="Proteomes" id="UP001497516">
    <property type="component" value="Chromosome 6"/>
</dbReference>
<feature type="compositionally biased region" description="Polar residues" evidence="1">
    <location>
        <begin position="316"/>
        <end position="328"/>
    </location>
</feature>